<dbReference type="InterPro" id="IPR000962">
    <property type="entry name" value="Znf_DskA_TraR"/>
</dbReference>
<dbReference type="OrthoDB" id="9811543at2"/>
<dbReference type="STRING" id="204669.Acid345_4135"/>
<dbReference type="RefSeq" id="WP_011524934.1">
    <property type="nucleotide sequence ID" value="NC_008009.1"/>
</dbReference>
<dbReference type="HOGENOM" id="CLU_043144_3_1_0"/>
<evidence type="ECO:0000256" key="3">
    <source>
        <dbReference type="ARBA" id="ARBA00022833"/>
    </source>
</evidence>
<organism evidence="7 8">
    <name type="scientific">Koribacter versatilis (strain Ellin345)</name>
    <dbReference type="NCBI Taxonomy" id="204669"/>
    <lineage>
        <taxon>Bacteria</taxon>
        <taxon>Pseudomonadati</taxon>
        <taxon>Acidobacteriota</taxon>
        <taxon>Terriglobia</taxon>
        <taxon>Terriglobales</taxon>
        <taxon>Candidatus Korobacteraceae</taxon>
        <taxon>Candidatus Korobacter</taxon>
    </lineage>
</organism>
<protein>
    <submittedName>
        <fullName evidence="7">Transcriptional regulator, TraR/DksA family</fullName>
    </submittedName>
</protein>
<feature type="domain" description="Zinc finger DksA/TraR C4-type" evidence="6">
    <location>
        <begin position="79"/>
        <end position="114"/>
    </location>
</feature>
<evidence type="ECO:0000313" key="7">
    <source>
        <dbReference type="EMBL" id="ABF43135.1"/>
    </source>
</evidence>
<name>Q1IJ15_KORVE</name>
<evidence type="ECO:0000256" key="4">
    <source>
        <dbReference type="PROSITE-ProRule" id="PRU00510"/>
    </source>
</evidence>
<proteinExistence type="predicted"/>
<dbReference type="EnsemblBacteria" id="ABF43135">
    <property type="protein sequence ID" value="ABF43135"/>
    <property type="gene ID" value="Acid345_4135"/>
</dbReference>
<evidence type="ECO:0000256" key="5">
    <source>
        <dbReference type="SAM" id="Coils"/>
    </source>
</evidence>
<dbReference type="Gene3D" id="1.20.120.910">
    <property type="entry name" value="DksA, coiled-coil domain"/>
    <property type="match status" value="1"/>
</dbReference>
<dbReference type="Proteomes" id="UP000002432">
    <property type="component" value="Chromosome"/>
</dbReference>
<reference evidence="7 8" key="1">
    <citation type="journal article" date="2009" name="Appl. Environ. Microbiol.">
        <title>Three genomes from the phylum Acidobacteria provide insight into the lifestyles of these microorganisms in soils.</title>
        <authorList>
            <person name="Ward N.L."/>
            <person name="Challacombe J.F."/>
            <person name="Janssen P.H."/>
            <person name="Henrissat B."/>
            <person name="Coutinho P.M."/>
            <person name="Wu M."/>
            <person name="Xie G."/>
            <person name="Haft D.H."/>
            <person name="Sait M."/>
            <person name="Badger J."/>
            <person name="Barabote R.D."/>
            <person name="Bradley B."/>
            <person name="Brettin T.S."/>
            <person name="Brinkac L.M."/>
            <person name="Bruce D."/>
            <person name="Creasy T."/>
            <person name="Daugherty S.C."/>
            <person name="Davidsen T.M."/>
            <person name="DeBoy R.T."/>
            <person name="Detter J.C."/>
            <person name="Dodson R.J."/>
            <person name="Durkin A.S."/>
            <person name="Ganapathy A."/>
            <person name="Gwinn-Giglio M."/>
            <person name="Han C.S."/>
            <person name="Khouri H."/>
            <person name="Kiss H."/>
            <person name="Kothari S.P."/>
            <person name="Madupu R."/>
            <person name="Nelson K.E."/>
            <person name="Nelson W.C."/>
            <person name="Paulsen I."/>
            <person name="Penn K."/>
            <person name="Ren Q."/>
            <person name="Rosovitz M.J."/>
            <person name="Selengut J.D."/>
            <person name="Shrivastava S."/>
            <person name="Sullivan S.A."/>
            <person name="Tapia R."/>
            <person name="Thompson L.S."/>
            <person name="Watkins K.L."/>
            <person name="Yang Q."/>
            <person name="Yu C."/>
            <person name="Zafar N."/>
            <person name="Zhou L."/>
            <person name="Kuske C.R."/>
        </authorList>
    </citation>
    <scope>NUCLEOTIDE SEQUENCE [LARGE SCALE GENOMIC DNA]</scope>
    <source>
        <strain evidence="7 8">Ellin345</strain>
    </source>
</reference>
<keyword evidence="3" id="KW-0862">Zinc</keyword>
<dbReference type="InterPro" id="IPR037187">
    <property type="entry name" value="DnaK_N"/>
</dbReference>
<dbReference type="Pfam" id="PF01258">
    <property type="entry name" value="zf-dskA_traR"/>
    <property type="match status" value="1"/>
</dbReference>
<dbReference type="SUPFAM" id="SSF57716">
    <property type="entry name" value="Glucocorticoid receptor-like (DNA-binding domain)"/>
    <property type="match status" value="1"/>
</dbReference>
<keyword evidence="5" id="KW-0175">Coiled coil</keyword>
<dbReference type="PROSITE" id="PS51128">
    <property type="entry name" value="ZF_DKSA_2"/>
    <property type="match status" value="1"/>
</dbReference>
<dbReference type="KEGG" id="aba:Acid345_4135"/>
<evidence type="ECO:0000256" key="2">
    <source>
        <dbReference type="ARBA" id="ARBA00022771"/>
    </source>
</evidence>
<dbReference type="AlphaFoldDB" id="Q1IJ15"/>
<dbReference type="SUPFAM" id="SSF109635">
    <property type="entry name" value="DnaK suppressor protein DksA, alpha-hairpin domain"/>
    <property type="match status" value="1"/>
</dbReference>
<feature type="coiled-coil region" evidence="5">
    <location>
        <begin position="3"/>
        <end position="30"/>
    </location>
</feature>
<dbReference type="eggNOG" id="COG1734">
    <property type="taxonomic scope" value="Bacteria"/>
</dbReference>
<dbReference type="GO" id="GO:0008270">
    <property type="term" value="F:zinc ion binding"/>
    <property type="evidence" value="ECO:0007669"/>
    <property type="project" value="UniProtKB-KW"/>
</dbReference>
<keyword evidence="8" id="KW-1185">Reference proteome</keyword>
<evidence type="ECO:0000313" key="8">
    <source>
        <dbReference type="Proteomes" id="UP000002432"/>
    </source>
</evidence>
<gene>
    <name evidence="7" type="ordered locus">Acid345_4135</name>
</gene>
<keyword evidence="1" id="KW-0479">Metal-binding</keyword>
<evidence type="ECO:0000259" key="6">
    <source>
        <dbReference type="Pfam" id="PF01258"/>
    </source>
</evidence>
<dbReference type="EMBL" id="CP000360">
    <property type="protein sequence ID" value="ABF43135.1"/>
    <property type="molecule type" value="Genomic_DNA"/>
</dbReference>
<dbReference type="PANTHER" id="PTHR33823">
    <property type="entry name" value="RNA POLYMERASE-BINDING TRANSCRIPTION FACTOR DKSA-RELATED"/>
    <property type="match status" value="1"/>
</dbReference>
<feature type="zinc finger region" description="dksA C4-type" evidence="4">
    <location>
        <begin position="84"/>
        <end position="108"/>
    </location>
</feature>
<dbReference type="PANTHER" id="PTHR33823:SF4">
    <property type="entry name" value="GENERAL STRESS PROTEIN 16O"/>
    <property type="match status" value="1"/>
</dbReference>
<evidence type="ECO:0000256" key="1">
    <source>
        <dbReference type="ARBA" id="ARBA00022723"/>
    </source>
</evidence>
<sequence>MDKKKIDAIKQQLEKRRDDLRATMVKTAADGREANEDTAQDIADRATNSYTKEFLFTQSANDRNLLQMVEGALIRIGEGTYGECVSCGSEINSKRLEAVPWARYCIGCQEKIEKGELEAAR</sequence>
<accession>Q1IJ15</accession>
<keyword evidence="2" id="KW-0863">Zinc-finger</keyword>